<feature type="compositionally biased region" description="Low complexity" evidence="1">
    <location>
        <begin position="294"/>
        <end position="310"/>
    </location>
</feature>
<dbReference type="Proteomes" id="UP000649739">
    <property type="component" value="Unassembled WGS sequence"/>
</dbReference>
<dbReference type="CDD" id="cd00093">
    <property type="entry name" value="HTH_XRE"/>
    <property type="match status" value="1"/>
</dbReference>
<dbReference type="Gene3D" id="1.10.260.40">
    <property type="entry name" value="lambda repressor-like DNA-binding domains"/>
    <property type="match status" value="1"/>
</dbReference>
<dbReference type="InterPro" id="IPR010982">
    <property type="entry name" value="Lambda_DNA-bd_dom_sf"/>
</dbReference>
<dbReference type="SMART" id="SM00530">
    <property type="entry name" value="HTH_XRE"/>
    <property type="match status" value="1"/>
</dbReference>
<dbReference type="InterPro" id="IPR043917">
    <property type="entry name" value="DUF5753"/>
</dbReference>
<dbReference type="SUPFAM" id="SSF47413">
    <property type="entry name" value="lambda repressor-like DNA-binding domains"/>
    <property type="match status" value="1"/>
</dbReference>
<evidence type="ECO:0000256" key="1">
    <source>
        <dbReference type="SAM" id="MobiDB-lite"/>
    </source>
</evidence>
<name>A0A8J3B128_9ACTN</name>
<accession>A0A8J3B128</accession>
<proteinExistence type="predicted"/>
<gene>
    <name evidence="3" type="ORF">GCM10010123_14240</name>
</gene>
<evidence type="ECO:0000313" key="3">
    <source>
        <dbReference type="EMBL" id="GGJ85752.1"/>
    </source>
</evidence>
<dbReference type="InterPro" id="IPR001387">
    <property type="entry name" value="Cro/C1-type_HTH"/>
</dbReference>
<dbReference type="RefSeq" id="WP_189169213.1">
    <property type="nucleotide sequence ID" value="NZ_BMQB01000002.1"/>
</dbReference>
<feature type="region of interest" description="Disordered" evidence="1">
    <location>
        <begin position="294"/>
        <end position="317"/>
    </location>
</feature>
<dbReference type="Pfam" id="PF13560">
    <property type="entry name" value="HTH_31"/>
    <property type="match status" value="1"/>
</dbReference>
<dbReference type="Pfam" id="PF19054">
    <property type="entry name" value="DUF5753"/>
    <property type="match status" value="1"/>
</dbReference>
<dbReference type="EMBL" id="BMQB01000002">
    <property type="protein sequence ID" value="GGJ85752.1"/>
    <property type="molecule type" value="Genomic_DNA"/>
</dbReference>
<dbReference type="AlphaFoldDB" id="A0A8J3B128"/>
<reference evidence="3" key="2">
    <citation type="submission" date="2020-09" db="EMBL/GenBank/DDBJ databases">
        <authorList>
            <person name="Sun Q."/>
            <person name="Ohkuma M."/>
        </authorList>
    </citation>
    <scope>NUCLEOTIDE SEQUENCE</scope>
    <source>
        <strain evidence="3">JCM 3090</strain>
    </source>
</reference>
<organism evidence="3 4">
    <name type="scientific">Pilimelia anulata</name>
    <dbReference type="NCBI Taxonomy" id="53371"/>
    <lineage>
        <taxon>Bacteria</taxon>
        <taxon>Bacillati</taxon>
        <taxon>Actinomycetota</taxon>
        <taxon>Actinomycetes</taxon>
        <taxon>Micromonosporales</taxon>
        <taxon>Micromonosporaceae</taxon>
        <taxon>Pilimelia</taxon>
    </lineage>
</organism>
<dbReference type="GO" id="GO:0003677">
    <property type="term" value="F:DNA binding"/>
    <property type="evidence" value="ECO:0007669"/>
    <property type="project" value="InterPro"/>
</dbReference>
<keyword evidence="4" id="KW-1185">Reference proteome</keyword>
<evidence type="ECO:0000259" key="2">
    <source>
        <dbReference type="PROSITE" id="PS50943"/>
    </source>
</evidence>
<dbReference type="PROSITE" id="PS50943">
    <property type="entry name" value="HTH_CROC1"/>
    <property type="match status" value="1"/>
</dbReference>
<protein>
    <recommendedName>
        <fullName evidence="2">HTH cro/C1-type domain-containing protein</fullName>
    </recommendedName>
</protein>
<evidence type="ECO:0000313" key="4">
    <source>
        <dbReference type="Proteomes" id="UP000649739"/>
    </source>
</evidence>
<comment type="caution">
    <text evidence="3">The sequence shown here is derived from an EMBL/GenBank/DDBJ whole genome shotgun (WGS) entry which is preliminary data.</text>
</comment>
<feature type="domain" description="HTH cro/C1-type" evidence="2">
    <location>
        <begin position="28"/>
        <end position="68"/>
    </location>
</feature>
<sequence>MQRSTPRTMNPAPFSAVAEARRDLGARLRQVRRSAGLTGRTLAALCGIHYTRLSRLEHGHQVPTEQNIRDWCQHCSTPALAPELIAALRAVDGQYLDWQTRVKGGMKGAGGPGARTLYQRTTTFRIHEPLIVPGILQIDAYMRGALAFLHEFHGGGYDLDEAMELRRQRAAQALRPSKRIAVVLFEEALRARYCGPEDHERQLVHLLAVMDLPHVTLGVVPTAVQRYGVSAAAFWMFDNQQVHLGIPSSEIRVTRPQEIELYDRLFAALQERAVHAGEARALIARAICDTQRQAEAAGRPAGATPRPARGLTARTAP</sequence>
<reference evidence="3" key="1">
    <citation type="journal article" date="2014" name="Int. J. Syst. Evol. Microbiol.">
        <title>Complete genome sequence of Corynebacterium casei LMG S-19264T (=DSM 44701T), isolated from a smear-ripened cheese.</title>
        <authorList>
            <consortium name="US DOE Joint Genome Institute (JGI-PGF)"/>
            <person name="Walter F."/>
            <person name="Albersmeier A."/>
            <person name="Kalinowski J."/>
            <person name="Ruckert C."/>
        </authorList>
    </citation>
    <scope>NUCLEOTIDE SEQUENCE</scope>
    <source>
        <strain evidence="3">JCM 3090</strain>
    </source>
</reference>